<name>A0ABQ8QB77_9AGAR</name>
<accession>A0ABQ8QB77</accession>
<comment type="caution">
    <text evidence="1">The sequence shown here is derived from an EMBL/GenBank/DDBJ whole genome shotgun (WGS) entry which is preliminary data.</text>
</comment>
<evidence type="ECO:0008006" key="3">
    <source>
        <dbReference type="Google" id="ProtNLM"/>
    </source>
</evidence>
<sequence length="238" mass="26040">MSESDCSLVDEPIRIASPRNHDTSSAQAQVPTVSELETLLTLPLLDEHGQKIDFGDILNAPAKDSGKTVIVLFIRHFWCPLDQDYVQEVVDILRRLSEDDGKKAIPEVVIISNGSPALIAKYKEIFDLAGKKGSNLKVKLYTDPTCRTYRILGMENVGEACITSTHESPYKSYVKHTSTIGGIASVVLRAIKVGMPIWEKGGAIKQLGGELDTGMQVACAFAHRMSDTQDHTPFGDVL</sequence>
<dbReference type="Proteomes" id="UP001163828">
    <property type="component" value="Unassembled WGS sequence"/>
</dbReference>
<dbReference type="SUPFAM" id="SSF52833">
    <property type="entry name" value="Thioredoxin-like"/>
    <property type="match status" value="1"/>
</dbReference>
<dbReference type="Gene3D" id="3.40.30.10">
    <property type="entry name" value="Glutaredoxin"/>
    <property type="match status" value="1"/>
</dbReference>
<protein>
    <recommendedName>
        <fullName evidence="3">Thioredoxin domain-containing protein</fullName>
    </recommendedName>
</protein>
<feature type="non-terminal residue" evidence="1">
    <location>
        <position position="238"/>
    </location>
</feature>
<gene>
    <name evidence="1" type="ORF">F5050DRAFT_1572894</name>
</gene>
<organism evidence="1 2">
    <name type="scientific">Lentinula boryana</name>
    <dbReference type="NCBI Taxonomy" id="40481"/>
    <lineage>
        <taxon>Eukaryota</taxon>
        <taxon>Fungi</taxon>
        <taxon>Dikarya</taxon>
        <taxon>Basidiomycota</taxon>
        <taxon>Agaricomycotina</taxon>
        <taxon>Agaricomycetes</taxon>
        <taxon>Agaricomycetidae</taxon>
        <taxon>Agaricales</taxon>
        <taxon>Marasmiineae</taxon>
        <taxon>Omphalotaceae</taxon>
        <taxon>Lentinula</taxon>
    </lineage>
</organism>
<reference evidence="1" key="1">
    <citation type="submission" date="2022-08" db="EMBL/GenBank/DDBJ databases">
        <authorList>
            <consortium name="DOE Joint Genome Institute"/>
            <person name="Min B."/>
            <person name="Riley R."/>
            <person name="Sierra-Patev S."/>
            <person name="Naranjo-Ortiz M."/>
            <person name="Looney B."/>
            <person name="Konkel Z."/>
            <person name="Slot J.C."/>
            <person name="Sakamoto Y."/>
            <person name="Steenwyk J.L."/>
            <person name="Rokas A."/>
            <person name="Carro J."/>
            <person name="Camarero S."/>
            <person name="Ferreira P."/>
            <person name="Molpeceres G."/>
            <person name="Ruiz-Duenas F.J."/>
            <person name="Serrano A."/>
            <person name="Henrissat B."/>
            <person name="Drula E."/>
            <person name="Hughes K.W."/>
            <person name="Mata J.L."/>
            <person name="Ishikawa N.K."/>
            <person name="Vargas-Isla R."/>
            <person name="Ushijima S."/>
            <person name="Smith C.A."/>
            <person name="Ahrendt S."/>
            <person name="Andreopoulos W."/>
            <person name="He G."/>
            <person name="Labutti K."/>
            <person name="Lipzen A."/>
            <person name="Ng V."/>
            <person name="Sandor L."/>
            <person name="Barry K."/>
            <person name="Martinez A.T."/>
            <person name="Xiao Y."/>
            <person name="Gibbons J.G."/>
            <person name="Terashima K."/>
            <person name="Hibbett D.S."/>
            <person name="Grigoriev I.V."/>
        </authorList>
    </citation>
    <scope>NUCLEOTIDE SEQUENCE</scope>
    <source>
        <strain evidence="1">TFB10827</strain>
    </source>
</reference>
<keyword evidence="2" id="KW-1185">Reference proteome</keyword>
<evidence type="ECO:0000313" key="2">
    <source>
        <dbReference type="Proteomes" id="UP001163828"/>
    </source>
</evidence>
<dbReference type="EMBL" id="MU790640">
    <property type="protein sequence ID" value="KAJ3995771.1"/>
    <property type="molecule type" value="Genomic_DNA"/>
</dbReference>
<dbReference type="InterPro" id="IPR036249">
    <property type="entry name" value="Thioredoxin-like_sf"/>
</dbReference>
<proteinExistence type="predicted"/>
<evidence type="ECO:0000313" key="1">
    <source>
        <dbReference type="EMBL" id="KAJ3995771.1"/>
    </source>
</evidence>